<evidence type="ECO:0000259" key="9">
    <source>
        <dbReference type="PROSITE" id="PS50109"/>
    </source>
</evidence>
<dbReference type="EMBL" id="JAAITX010000003">
    <property type="protein sequence ID" value="NVH58165.1"/>
    <property type="molecule type" value="Genomic_DNA"/>
</dbReference>
<evidence type="ECO:0000313" key="11">
    <source>
        <dbReference type="EMBL" id="NVH58165.1"/>
    </source>
</evidence>
<dbReference type="InterPro" id="IPR004358">
    <property type="entry name" value="Sig_transdc_His_kin-like_C"/>
</dbReference>
<feature type="domain" description="Histidine kinase" evidence="9">
    <location>
        <begin position="94"/>
        <end position="307"/>
    </location>
</feature>
<comment type="subcellular location">
    <subcellularLocation>
        <location evidence="2">Membrane</location>
    </subcellularLocation>
</comment>
<reference evidence="11" key="2">
    <citation type="submission" date="2020-02" db="EMBL/GenBank/DDBJ databases">
        <authorList>
            <person name="Littmann E."/>
            <person name="Sorbara M."/>
        </authorList>
    </citation>
    <scope>NUCLEOTIDE SEQUENCE</scope>
    <source>
        <strain evidence="11">MSK.17.11</strain>
        <strain evidence="10">MSK.17.38</strain>
    </source>
</reference>
<evidence type="ECO:0000313" key="10">
    <source>
        <dbReference type="EMBL" id="NSK14391.1"/>
    </source>
</evidence>
<comment type="caution">
    <text evidence="11">The sequence shown here is derived from an EMBL/GenBank/DDBJ whole genome shotgun (WGS) entry which is preliminary data.</text>
</comment>
<evidence type="ECO:0000256" key="2">
    <source>
        <dbReference type="ARBA" id="ARBA00004370"/>
    </source>
</evidence>
<dbReference type="RefSeq" id="WP_101694848.1">
    <property type="nucleotide sequence ID" value="NZ_JAAITX010000003.1"/>
</dbReference>
<dbReference type="PANTHER" id="PTHR43711:SF26">
    <property type="entry name" value="SENSOR HISTIDINE KINASE RCSC"/>
    <property type="match status" value="1"/>
</dbReference>
<evidence type="ECO:0000256" key="5">
    <source>
        <dbReference type="ARBA" id="ARBA00022679"/>
    </source>
</evidence>
<dbReference type="Pfam" id="PF00512">
    <property type="entry name" value="HisKA"/>
    <property type="match status" value="1"/>
</dbReference>
<gene>
    <name evidence="11" type="ORF">G5A66_05785</name>
    <name evidence="10" type="ORF">G5A75_05805</name>
</gene>
<dbReference type="Gene3D" id="1.10.287.130">
    <property type="match status" value="1"/>
</dbReference>
<dbReference type="SUPFAM" id="SSF55874">
    <property type="entry name" value="ATPase domain of HSP90 chaperone/DNA topoisomerase II/histidine kinase"/>
    <property type="match status" value="1"/>
</dbReference>
<dbReference type="InterPro" id="IPR050736">
    <property type="entry name" value="Sensor_HK_Regulatory"/>
</dbReference>
<dbReference type="InterPro" id="IPR036097">
    <property type="entry name" value="HisK_dim/P_sf"/>
</dbReference>
<keyword evidence="4" id="KW-0597">Phosphoprotein</keyword>
<comment type="catalytic activity">
    <reaction evidence="1">
        <text>ATP + protein L-histidine = ADP + protein N-phospho-L-histidine.</text>
        <dbReference type="EC" id="2.7.13.3"/>
    </reaction>
</comment>
<keyword evidence="8" id="KW-0812">Transmembrane</keyword>
<dbReference type="GO" id="GO:0016020">
    <property type="term" value="C:membrane"/>
    <property type="evidence" value="ECO:0007669"/>
    <property type="project" value="UniProtKB-SubCell"/>
</dbReference>
<dbReference type="SMART" id="SM00387">
    <property type="entry name" value="HATPase_c"/>
    <property type="match status" value="1"/>
</dbReference>
<reference evidence="12 13" key="1">
    <citation type="journal article" date="2020" name="Cell Host Microbe">
        <title>Functional and Genomic Variation between Human-Derived Isolates of Lachnospiraceae Reveals Inter- and Intra-Species Diversity.</title>
        <authorList>
            <person name="Sorbara M.T."/>
            <person name="Littmann E.R."/>
            <person name="Fontana E."/>
            <person name="Moody T.U."/>
            <person name="Kohout C.E."/>
            <person name="Gjonbalaj M."/>
            <person name="Eaton V."/>
            <person name="Seok R."/>
            <person name="Leiner I.M."/>
            <person name="Pamer E.G."/>
        </authorList>
    </citation>
    <scope>NUCLEOTIDE SEQUENCE [LARGE SCALE GENOMIC DNA]</scope>
    <source>
        <strain evidence="11 12">MSK.17.11</strain>
        <strain evidence="10 13">MSK.17.38</strain>
    </source>
</reference>
<organism evidence="11 12">
    <name type="scientific">Dorea phocaeensis</name>
    <dbReference type="NCBI Taxonomy" id="2040291"/>
    <lineage>
        <taxon>Bacteria</taxon>
        <taxon>Bacillati</taxon>
        <taxon>Bacillota</taxon>
        <taxon>Clostridia</taxon>
        <taxon>Lachnospirales</taxon>
        <taxon>Lachnospiraceae</taxon>
        <taxon>Dorea</taxon>
    </lineage>
</organism>
<evidence type="ECO:0000256" key="1">
    <source>
        <dbReference type="ARBA" id="ARBA00000085"/>
    </source>
</evidence>
<keyword evidence="12" id="KW-1185">Reference proteome</keyword>
<evidence type="ECO:0000256" key="3">
    <source>
        <dbReference type="ARBA" id="ARBA00012438"/>
    </source>
</evidence>
<dbReference type="EC" id="2.7.13.3" evidence="3"/>
<dbReference type="AlphaFoldDB" id="A0A850HFR6"/>
<dbReference type="InterPro" id="IPR005467">
    <property type="entry name" value="His_kinase_dom"/>
</dbReference>
<keyword evidence="5" id="KW-0808">Transferase</keyword>
<evidence type="ECO:0000256" key="6">
    <source>
        <dbReference type="ARBA" id="ARBA00022777"/>
    </source>
</evidence>
<dbReference type="Proteomes" id="UP000528555">
    <property type="component" value="Unassembled WGS sequence"/>
</dbReference>
<evidence type="ECO:0000256" key="8">
    <source>
        <dbReference type="SAM" id="Phobius"/>
    </source>
</evidence>
<dbReference type="FunFam" id="3.30.565.10:FF:000006">
    <property type="entry name" value="Sensor histidine kinase WalK"/>
    <property type="match status" value="1"/>
</dbReference>
<evidence type="ECO:0000256" key="7">
    <source>
        <dbReference type="ARBA" id="ARBA00023012"/>
    </source>
</evidence>
<dbReference type="Proteomes" id="UP000701680">
    <property type="component" value="Unassembled WGS sequence"/>
</dbReference>
<dbReference type="Gene3D" id="3.30.565.10">
    <property type="entry name" value="Histidine kinase-like ATPase, C-terminal domain"/>
    <property type="match status" value="1"/>
</dbReference>
<proteinExistence type="predicted"/>
<dbReference type="PRINTS" id="PR00344">
    <property type="entry name" value="BCTRLSENSOR"/>
</dbReference>
<dbReference type="InterPro" id="IPR036890">
    <property type="entry name" value="HATPase_C_sf"/>
</dbReference>
<dbReference type="InterPro" id="IPR003594">
    <property type="entry name" value="HATPase_dom"/>
</dbReference>
<keyword evidence="7" id="KW-0902">Two-component regulatory system</keyword>
<sequence length="307" mass="35737">MVGFIIVIICLLLLIILLLYKLYKQKKDVYDFADRLERHLDDLLSDKEMEDAEEMEDTLYGKINEKLGRLSKVWKVRQDANRKQKETIKELISDISHQTKTPIANQKLYLEILSKELTSKRGQEYLVKMEKQIDKLDFLFQNMVKMSRLETGVILIKKEKEDLVQTLSHAVAQIVPLAAKKQIEISVDAEGKFPIFHDRKWTEEAIFNLLDNAVKYTEAGGKIHIEIKLQEIFTRLSIQDTGKGIATERQAQIFTRFYREPEVHEQEGIGIGLYLARQIMELQNGYIEVRSEVGRGAEFRLYFPNEG</sequence>
<feature type="transmembrane region" description="Helical" evidence="8">
    <location>
        <begin position="6"/>
        <end position="23"/>
    </location>
</feature>
<keyword evidence="6 11" id="KW-0418">Kinase</keyword>
<keyword evidence="8" id="KW-0472">Membrane</keyword>
<name>A0A850HFR6_9FIRM</name>
<dbReference type="CDD" id="cd00082">
    <property type="entry name" value="HisKA"/>
    <property type="match status" value="1"/>
</dbReference>
<dbReference type="SUPFAM" id="SSF47384">
    <property type="entry name" value="Homodimeric domain of signal transducing histidine kinase"/>
    <property type="match status" value="1"/>
</dbReference>
<dbReference type="PROSITE" id="PS50109">
    <property type="entry name" value="HIS_KIN"/>
    <property type="match status" value="1"/>
</dbReference>
<dbReference type="InterPro" id="IPR003661">
    <property type="entry name" value="HisK_dim/P_dom"/>
</dbReference>
<dbReference type="EMBL" id="JAAIUO010000003">
    <property type="protein sequence ID" value="NSK14391.1"/>
    <property type="molecule type" value="Genomic_DNA"/>
</dbReference>
<evidence type="ECO:0000313" key="13">
    <source>
        <dbReference type="Proteomes" id="UP000701680"/>
    </source>
</evidence>
<evidence type="ECO:0000256" key="4">
    <source>
        <dbReference type="ARBA" id="ARBA00022553"/>
    </source>
</evidence>
<keyword evidence="8" id="KW-1133">Transmembrane helix</keyword>
<dbReference type="PANTHER" id="PTHR43711">
    <property type="entry name" value="TWO-COMPONENT HISTIDINE KINASE"/>
    <property type="match status" value="1"/>
</dbReference>
<accession>A0A850HFR6</accession>
<protein>
    <recommendedName>
        <fullName evidence="3">histidine kinase</fullName>
        <ecNumber evidence="3">2.7.13.3</ecNumber>
    </recommendedName>
</protein>
<dbReference type="Pfam" id="PF02518">
    <property type="entry name" value="HATPase_c"/>
    <property type="match status" value="1"/>
</dbReference>
<dbReference type="SMART" id="SM00388">
    <property type="entry name" value="HisKA"/>
    <property type="match status" value="1"/>
</dbReference>
<evidence type="ECO:0000313" key="12">
    <source>
        <dbReference type="Proteomes" id="UP000528555"/>
    </source>
</evidence>
<dbReference type="OrthoDB" id="9773956at2"/>
<dbReference type="GO" id="GO:0000155">
    <property type="term" value="F:phosphorelay sensor kinase activity"/>
    <property type="evidence" value="ECO:0007669"/>
    <property type="project" value="InterPro"/>
</dbReference>